<proteinExistence type="predicted"/>
<feature type="compositionally biased region" description="Polar residues" evidence="1">
    <location>
        <begin position="113"/>
        <end position="130"/>
    </location>
</feature>
<reference evidence="2 3" key="1">
    <citation type="submission" date="2016-02" db="EMBL/GenBank/DDBJ databases">
        <title>Genome analysis of coral dinoflagellate symbionts highlights evolutionary adaptations to a symbiotic lifestyle.</title>
        <authorList>
            <person name="Aranda M."/>
            <person name="Li Y."/>
            <person name="Liew Y.J."/>
            <person name="Baumgarten S."/>
            <person name="Simakov O."/>
            <person name="Wilson M."/>
            <person name="Piel J."/>
            <person name="Ashoor H."/>
            <person name="Bougouffa S."/>
            <person name="Bajic V.B."/>
            <person name="Ryu T."/>
            <person name="Ravasi T."/>
            <person name="Bayer T."/>
            <person name="Micklem G."/>
            <person name="Kim H."/>
            <person name="Bhak J."/>
            <person name="Lajeunesse T.C."/>
            <person name="Voolstra C.R."/>
        </authorList>
    </citation>
    <scope>NUCLEOTIDE SEQUENCE [LARGE SCALE GENOMIC DNA]</scope>
    <source>
        <strain evidence="2 3">CCMP2467</strain>
    </source>
</reference>
<name>A0A1Q9DCT2_SYMMI</name>
<organism evidence="2 3">
    <name type="scientific">Symbiodinium microadriaticum</name>
    <name type="common">Dinoflagellate</name>
    <name type="synonym">Zooxanthella microadriatica</name>
    <dbReference type="NCBI Taxonomy" id="2951"/>
    <lineage>
        <taxon>Eukaryota</taxon>
        <taxon>Sar</taxon>
        <taxon>Alveolata</taxon>
        <taxon>Dinophyceae</taxon>
        <taxon>Suessiales</taxon>
        <taxon>Symbiodiniaceae</taxon>
        <taxon>Symbiodinium</taxon>
    </lineage>
</organism>
<dbReference type="Proteomes" id="UP000186817">
    <property type="component" value="Unassembled WGS sequence"/>
</dbReference>
<feature type="compositionally biased region" description="Basic and acidic residues" evidence="1">
    <location>
        <begin position="133"/>
        <end position="147"/>
    </location>
</feature>
<evidence type="ECO:0000313" key="3">
    <source>
        <dbReference type="Proteomes" id="UP000186817"/>
    </source>
</evidence>
<protein>
    <submittedName>
        <fullName evidence="2">Uncharacterized protein</fullName>
    </submittedName>
</protein>
<accession>A0A1Q9DCT2</accession>
<dbReference type="EMBL" id="LSRX01000598">
    <property type="protein sequence ID" value="OLP92972.1"/>
    <property type="molecule type" value="Genomic_DNA"/>
</dbReference>
<sequence>MLFLFPLYNRDPPFARKVFQPRSEENIPKVKLEVDNPRHDNRCEPSEALNRLAVLSCFFTTRNPERCWVDTMWHVDQPDITSCGFQSLPTWFTSPCFAKRVAREPIDSEAKSSRWTPLVQNQPNYGLQRQTGHKAEQCWQKKRDEKAAAGGSGKGKSDHEKKGKVATRRQKSESL</sequence>
<gene>
    <name evidence="2" type="ORF">AK812_SmicGene25164</name>
</gene>
<evidence type="ECO:0000313" key="2">
    <source>
        <dbReference type="EMBL" id="OLP92972.1"/>
    </source>
</evidence>
<evidence type="ECO:0000256" key="1">
    <source>
        <dbReference type="SAM" id="MobiDB-lite"/>
    </source>
</evidence>
<dbReference type="AlphaFoldDB" id="A0A1Q9DCT2"/>
<feature type="region of interest" description="Disordered" evidence="1">
    <location>
        <begin position="108"/>
        <end position="175"/>
    </location>
</feature>
<comment type="caution">
    <text evidence="2">The sequence shown here is derived from an EMBL/GenBank/DDBJ whole genome shotgun (WGS) entry which is preliminary data.</text>
</comment>
<keyword evidence="3" id="KW-1185">Reference proteome</keyword>